<name>A0A3Q8X6J5_9BACL</name>
<proteinExistence type="predicted"/>
<dbReference type="RefSeq" id="WP_126015664.1">
    <property type="nucleotide sequence ID" value="NZ_CP034437.1"/>
</dbReference>
<evidence type="ECO:0000313" key="2">
    <source>
        <dbReference type="Proteomes" id="UP000272528"/>
    </source>
</evidence>
<dbReference type="AlphaFoldDB" id="A0A3Q8X6J5"/>
<dbReference type="OrthoDB" id="2627978at2"/>
<protein>
    <submittedName>
        <fullName evidence="1">Uncharacterized protein</fullName>
    </submittedName>
</protein>
<sequence>MTATIHATFQDSGDAREAQAKLQYLRVEQVNGGADDASFTATVGDELIERAIHLIEQTGGTAII</sequence>
<evidence type="ECO:0000313" key="1">
    <source>
        <dbReference type="EMBL" id="AZN40435.1"/>
    </source>
</evidence>
<dbReference type="EMBL" id="CP034437">
    <property type="protein sequence ID" value="AZN40435.1"/>
    <property type="molecule type" value="Genomic_DNA"/>
</dbReference>
<organism evidence="1 2">
    <name type="scientific">Paenibacillus albus</name>
    <dbReference type="NCBI Taxonomy" id="2495582"/>
    <lineage>
        <taxon>Bacteria</taxon>
        <taxon>Bacillati</taxon>
        <taxon>Bacillota</taxon>
        <taxon>Bacilli</taxon>
        <taxon>Bacillales</taxon>
        <taxon>Paenibacillaceae</taxon>
        <taxon>Paenibacillus</taxon>
    </lineage>
</organism>
<accession>A0A3Q8X6J5</accession>
<reference evidence="2" key="1">
    <citation type="submission" date="2018-12" db="EMBL/GenBank/DDBJ databases">
        <title>Genome sequence of Peanibacillus sp.</title>
        <authorList>
            <person name="Subramani G."/>
            <person name="Srinivasan S."/>
            <person name="Kim M.K."/>
        </authorList>
    </citation>
    <scope>NUCLEOTIDE SEQUENCE [LARGE SCALE GENOMIC DNA]</scope>
    <source>
        <strain evidence="2">18JY67-1</strain>
    </source>
</reference>
<keyword evidence="2" id="KW-1185">Reference proteome</keyword>
<dbReference type="KEGG" id="palb:EJC50_12810"/>
<dbReference type="Proteomes" id="UP000272528">
    <property type="component" value="Chromosome"/>
</dbReference>
<gene>
    <name evidence="1" type="ORF">EJC50_12810</name>
</gene>